<proteinExistence type="predicted"/>
<evidence type="ECO:0008006" key="3">
    <source>
        <dbReference type="Google" id="ProtNLM"/>
    </source>
</evidence>
<comment type="caution">
    <text evidence="1">The sequence shown here is derived from an EMBL/GenBank/DDBJ whole genome shotgun (WGS) entry which is preliminary data.</text>
</comment>
<organism evidence="1 2">
    <name type="scientific">Rhizobium altiplani</name>
    <dbReference type="NCBI Taxonomy" id="1864509"/>
    <lineage>
        <taxon>Bacteria</taxon>
        <taxon>Pseudomonadati</taxon>
        <taxon>Pseudomonadota</taxon>
        <taxon>Alphaproteobacteria</taxon>
        <taxon>Hyphomicrobiales</taxon>
        <taxon>Rhizobiaceae</taxon>
        <taxon>Rhizobium/Agrobacterium group</taxon>
        <taxon>Rhizobium</taxon>
    </lineage>
</organism>
<dbReference type="OrthoDB" id="8481959at2"/>
<dbReference type="RefSeq" id="WP_062376424.1">
    <property type="nucleotide sequence ID" value="NZ_LNCD01000150.1"/>
</dbReference>
<name>A0A120FDV5_9HYPH</name>
<dbReference type="Proteomes" id="UP000068164">
    <property type="component" value="Unassembled WGS sequence"/>
</dbReference>
<evidence type="ECO:0000313" key="1">
    <source>
        <dbReference type="EMBL" id="KWV40252.1"/>
    </source>
</evidence>
<sequence>MLILGLSHIALNTPDIERSTSRLAMLGYTMRFDEPDLENHPTKFALLERYQRRHHIRSLGAPGGMTVELLDHGHTGGMQSADLIPVFQSPEPLAGWQTLSPDCLPLTQEAWKRLEVMLNAPLKVFRDPELMLIFVWFSASEASGLFACLMPSLDVDASKEILSSLRFRPDAASGLWSLLSPIPALQARLVPIEYCDHPNWILRSPLDAAGSPCIALVARGSGHPHLPMLSALGGHSESFALMVNNRSLKITLVRSEHGPVIELVEPIT</sequence>
<gene>
    <name evidence="1" type="ORF">AS026_26695</name>
</gene>
<reference evidence="1 2" key="1">
    <citation type="submission" date="2015-11" db="EMBL/GenBank/DDBJ databases">
        <title>Draft Genome Sequence of the Strain BR 10423 (Rhizobium sp.) isolated from nodules of Mimosa pudica.</title>
        <authorList>
            <person name="Barauna A.C."/>
            <person name="Zilli J.E."/>
            <person name="Simoes-Araujo J.L."/>
            <person name="Reis V.M."/>
            <person name="James E.K."/>
            <person name="Reis F.B.Jr."/>
            <person name="Rouws L.F."/>
            <person name="Passos S.R."/>
            <person name="Gois S.R."/>
        </authorList>
    </citation>
    <scope>NUCLEOTIDE SEQUENCE [LARGE SCALE GENOMIC DNA]</scope>
    <source>
        <strain evidence="1 2">BR10423</strain>
    </source>
</reference>
<keyword evidence="2" id="KW-1185">Reference proteome</keyword>
<protein>
    <recommendedName>
        <fullName evidence="3">Glyoxalase-like domain-containing protein</fullName>
    </recommendedName>
</protein>
<accession>A0A120FDV5</accession>
<dbReference type="EMBL" id="LNCD01000150">
    <property type="protein sequence ID" value="KWV40252.1"/>
    <property type="molecule type" value="Genomic_DNA"/>
</dbReference>
<dbReference type="AlphaFoldDB" id="A0A120FDV5"/>
<evidence type="ECO:0000313" key="2">
    <source>
        <dbReference type="Proteomes" id="UP000068164"/>
    </source>
</evidence>